<evidence type="ECO:0000313" key="2">
    <source>
        <dbReference type="EMBL" id="GAU41124.1"/>
    </source>
</evidence>
<reference evidence="3" key="1">
    <citation type="journal article" date="2017" name="Front. Plant Sci.">
        <title>Climate Clever Clovers: New Paradigm to Reduce the Environmental Footprint of Ruminants by Breeding Low Methanogenic Forages Utilizing Haplotype Variation.</title>
        <authorList>
            <person name="Kaur P."/>
            <person name="Appels R."/>
            <person name="Bayer P.E."/>
            <person name="Keeble-Gagnere G."/>
            <person name="Wang J."/>
            <person name="Hirakawa H."/>
            <person name="Shirasawa K."/>
            <person name="Vercoe P."/>
            <person name="Stefanova K."/>
            <person name="Durmic Z."/>
            <person name="Nichols P."/>
            <person name="Revell C."/>
            <person name="Isobe S.N."/>
            <person name="Edwards D."/>
            <person name="Erskine W."/>
        </authorList>
    </citation>
    <scope>NUCLEOTIDE SEQUENCE [LARGE SCALE GENOMIC DNA]</scope>
    <source>
        <strain evidence="3">cv. Daliak</strain>
    </source>
</reference>
<feature type="region of interest" description="Disordered" evidence="1">
    <location>
        <begin position="290"/>
        <end position="318"/>
    </location>
</feature>
<feature type="compositionally biased region" description="Basic residues" evidence="1">
    <location>
        <begin position="355"/>
        <end position="366"/>
    </location>
</feature>
<feature type="compositionally biased region" description="Low complexity" evidence="1">
    <location>
        <begin position="367"/>
        <end position="380"/>
    </location>
</feature>
<dbReference type="Proteomes" id="UP000242715">
    <property type="component" value="Unassembled WGS sequence"/>
</dbReference>
<protein>
    <submittedName>
        <fullName evidence="2">Uncharacterized protein</fullName>
    </submittedName>
</protein>
<dbReference type="PANTHER" id="PTHR34427">
    <property type="entry name" value="DUF4283 DOMAIN PROTEIN"/>
    <property type="match status" value="1"/>
</dbReference>
<organism evidence="2 3">
    <name type="scientific">Trifolium subterraneum</name>
    <name type="common">Subterranean clover</name>
    <dbReference type="NCBI Taxonomy" id="3900"/>
    <lineage>
        <taxon>Eukaryota</taxon>
        <taxon>Viridiplantae</taxon>
        <taxon>Streptophyta</taxon>
        <taxon>Embryophyta</taxon>
        <taxon>Tracheophyta</taxon>
        <taxon>Spermatophyta</taxon>
        <taxon>Magnoliopsida</taxon>
        <taxon>eudicotyledons</taxon>
        <taxon>Gunneridae</taxon>
        <taxon>Pentapetalae</taxon>
        <taxon>rosids</taxon>
        <taxon>fabids</taxon>
        <taxon>Fabales</taxon>
        <taxon>Fabaceae</taxon>
        <taxon>Papilionoideae</taxon>
        <taxon>50 kb inversion clade</taxon>
        <taxon>NPAAA clade</taxon>
        <taxon>Hologalegina</taxon>
        <taxon>IRL clade</taxon>
        <taxon>Trifolieae</taxon>
        <taxon>Trifolium</taxon>
    </lineage>
</organism>
<dbReference type="EMBL" id="DF973847">
    <property type="protein sequence ID" value="GAU41124.1"/>
    <property type="molecule type" value="Genomic_DNA"/>
</dbReference>
<keyword evidence="3" id="KW-1185">Reference proteome</keyword>
<sequence>MVYQCHVKKYSSDRAIWIRLYGVPIHAWRETFFRKVLELTGEVIVQDEDTCKKRRLDFARVLVRTSSLSFIIQVEKVMIDGDFYVIRLLEEVNPCPISVVKHQNPQHSDDEDSNGQWWINQNLEEEEEGEVNSQNLEREYNAFNEYWEEKGDNESGGANRETQGKSLNSVISNKAVTVNGEIRERIDQLISSAEDGSHFITKDPLFLESIGVVFTGALGSTQRPKLVDLYGAKSGNGSPTQTRCSQSSAMLDAGNVESESKGDQHQTQINALSQENTSDEEQTLQQGRFENHRHQSDDDSLTVNPLNPLRNRSGQPKKTIAVGVTSENKRQKAGDLEKKRRRRIIPKMKDLARAKAKKMNKKKTKQVKLSSVSKEGSESSKSLNQVNMSFGSSCSGEISEWRKWVLLHEDSSVVASKVWEFGRKEGVTHSGDEDGVVKELEGIENRDRVKSRANLEKGTQGCRHK</sequence>
<dbReference type="PANTHER" id="PTHR34427:SF5">
    <property type="entry name" value="DUF4283 DOMAIN-CONTAINING PROTEIN"/>
    <property type="match status" value="1"/>
</dbReference>
<gene>
    <name evidence="2" type="ORF">TSUD_288140</name>
</gene>
<proteinExistence type="predicted"/>
<dbReference type="OrthoDB" id="1436792at2759"/>
<evidence type="ECO:0000313" key="3">
    <source>
        <dbReference type="Proteomes" id="UP000242715"/>
    </source>
</evidence>
<feature type="compositionally biased region" description="Polar residues" evidence="1">
    <location>
        <begin position="301"/>
        <end position="316"/>
    </location>
</feature>
<name>A0A2Z6N8N1_TRISU</name>
<feature type="region of interest" description="Disordered" evidence="1">
    <location>
        <begin position="355"/>
        <end position="380"/>
    </location>
</feature>
<accession>A0A2Z6N8N1</accession>
<dbReference type="AlphaFoldDB" id="A0A2Z6N8N1"/>
<evidence type="ECO:0000256" key="1">
    <source>
        <dbReference type="SAM" id="MobiDB-lite"/>
    </source>
</evidence>